<gene>
    <name evidence="2" type="ORF">F7231_04220</name>
</gene>
<evidence type="ECO:0000313" key="2">
    <source>
        <dbReference type="EMBL" id="NID09365.1"/>
    </source>
</evidence>
<comment type="caution">
    <text evidence="2">The sequence shown here is derived from an EMBL/GenBank/DDBJ whole genome shotgun (WGS) entry which is preliminary data.</text>
</comment>
<feature type="compositionally biased region" description="Basic and acidic residues" evidence="1">
    <location>
        <begin position="265"/>
        <end position="277"/>
    </location>
</feature>
<sequence>MKLKDFLEKQAGKVGNAIDAAKLTAELAKVADIDIDDDVANAIDNNLITESEAENRPTIKGTLTARALNGIDSLLNPVLADFLEPDEIESLKGDKMTTKKLVKLIEKVKGLKTQGATPGEAAKTISDLNAEILRIKQESETKETTLKGQFARDRFYDKLTATITGRADVIDTVKEEDGLLAIKAFERKIDSVGGVLDVTTGKIMRKDDTTAELFVANKPASVADLLEQSLKEKNYLKVSNAAPTTIVEIPGKKAEQGEETPAQKNARERAERRAENQ</sequence>
<protein>
    <submittedName>
        <fullName evidence="2">Uncharacterized protein</fullName>
    </submittedName>
</protein>
<proteinExistence type="predicted"/>
<evidence type="ECO:0000313" key="3">
    <source>
        <dbReference type="Proteomes" id="UP000606008"/>
    </source>
</evidence>
<reference evidence="2" key="1">
    <citation type="submission" date="2024-05" db="EMBL/GenBank/DDBJ databases">
        <authorList>
            <person name="Jung D.-H."/>
        </authorList>
    </citation>
    <scope>NUCLEOTIDE SEQUENCE</scope>
    <source>
        <strain evidence="2">JA-25</strain>
    </source>
</reference>
<dbReference type="EMBL" id="WAEL01000001">
    <property type="protein sequence ID" value="NID09365.1"/>
    <property type="molecule type" value="Genomic_DNA"/>
</dbReference>
<accession>A0ABX0QAS3</accession>
<organism evidence="2 3">
    <name type="scientific">Fibrivirga algicola</name>
    <dbReference type="NCBI Taxonomy" id="2950420"/>
    <lineage>
        <taxon>Bacteria</taxon>
        <taxon>Pseudomonadati</taxon>
        <taxon>Bacteroidota</taxon>
        <taxon>Cytophagia</taxon>
        <taxon>Cytophagales</taxon>
        <taxon>Spirosomataceae</taxon>
        <taxon>Fibrivirga</taxon>
    </lineage>
</organism>
<keyword evidence="3" id="KW-1185">Reference proteome</keyword>
<feature type="region of interest" description="Disordered" evidence="1">
    <location>
        <begin position="249"/>
        <end position="277"/>
    </location>
</feature>
<dbReference type="Proteomes" id="UP000606008">
    <property type="component" value="Unassembled WGS sequence"/>
</dbReference>
<dbReference type="RefSeq" id="WP_166690997.1">
    <property type="nucleotide sequence ID" value="NZ_WAEL01000001.1"/>
</dbReference>
<evidence type="ECO:0000256" key="1">
    <source>
        <dbReference type="SAM" id="MobiDB-lite"/>
    </source>
</evidence>
<name>A0ABX0QAS3_9BACT</name>